<protein>
    <submittedName>
        <fullName evidence="5">1-acylglycerol-3-phosphate O-acyltransferase ABHD5-like</fullName>
    </submittedName>
</protein>
<keyword evidence="2" id="KW-0812">Transmembrane</keyword>
<dbReference type="GeneID" id="100376675"/>
<dbReference type="PRINTS" id="PR00111">
    <property type="entry name" value="ABHYDROLASE"/>
</dbReference>
<gene>
    <name evidence="5" type="primary">LOC100376675</name>
</gene>
<evidence type="ECO:0000313" key="4">
    <source>
        <dbReference type="Proteomes" id="UP000694865"/>
    </source>
</evidence>
<organism evidence="4 5">
    <name type="scientific">Saccoglossus kowalevskii</name>
    <name type="common">Acorn worm</name>
    <dbReference type="NCBI Taxonomy" id="10224"/>
    <lineage>
        <taxon>Eukaryota</taxon>
        <taxon>Metazoa</taxon>
        <taxon>Hemichordata</taxon>
        <taxon>Enteropneusta</taxon>
        <taxon>Harrimaniidae</taxon>
        <taxon>Saccoglossus</taxon>
    </lineage>
</organism>
<keyword evidence="2" id="KW-0472">Membrane</keyword>
<evidence type="ECO:0000259" key="3">
    <source>
        <dbReference type="Pfam" id="PF00561"/>
    </source>
</evidence>
<proteinExistence type="inferred from homology"/>
<keyword evidence="2" id="KW-1133">Transmembrane helix</keyword>
<comment type="similarity">
    <text evidence="1">Belongs to the peptidase S33 family. ABHD4/ABHD5 subfamily.</text>
</comment>
<feature type="domain" description="AB hydrolase-1" evidence="3">
    <location>
        <begin position="417"/>
        <end position="522"/>
    </location>
</feature>
<accession>A0ABM0GS53</accession>
<feature type="domain" description="AB hydrolase-1" evidence="3">
    <location>
        <begin position="84"/>
        <end position="340"/>
    </location>
</feature>
<evidence type="ECO:0000256" key="2">
    <source>
        <dbReference type="SAM" id="Phobius"/>
    </source>
</evidence>
<evidence type="ECO:0000256" key="1">
    <source>
        <dbReference type="ARBA" id="ARBA00038097"/>
    </source>
</evidence>
<name>A0ABM0GS53_SACKO</name>
<dbReference type="Proteomes" id="UP000694865">
    <property type="component" value="Unplaced"/>
</dbReference>
<reference evidence="5" key="1">
    <citation type="submission" date="2025-08" db="UniProtKB">
        <authorList>
            <consortium name="RefSeq"/>
        </authorList>
    </citation>
    <scope>IDENTIFICATION</scope>
    <source>
        <tissue evidence="5">Testes</tissue>
    </source>
</reference>
<dbReference type="SUPFAM" id="SSF53474">
    <property type="entry name" value="alpha/beta-Hydrolases"/>
    <property type="match status" value="2"/>
</dbReference>
<dbReference type="Pfam" id="PF00561">
    <property type="entry name" value="Abhydrolase_1"/>
    <property type="match status" value="2"/>
</dbReference>
<dbReference type="Gene3D" id="3.40.50.1820">
    <property type="entry name" value="alpha/beta hydrolase"/>
    <property type="match status" value="2"/>
</dbReference>
<dbReference type="PANTHER" id="PTHR42886:SF29">
    <property type="entry name" value="PUMMELIG, ISOFORM A"/>
    <property type="match status" value="1"/>
</dbReference>
<keyword evidence="4" id="KW-1185">Reference proteome</keyword>
<feature type="transmembrane region" description="Helical" evidence="2">
    <location>
        <begin position="534"/>
        <end position="554"/>
    </location>
</feature>
<sequence>MAASDDVTGGDAPTSPVINSEDDSWWSFRSWLKWCPTSEFDLYKAEKKVLKHVKTKFETKHINTVDGQRIWTLIVNSDKSSKVPLVFVHGFGGGIGLWVQNIDKMSSSRPFYAFDLLGFGRSSRPSFPTDSWQAEDQFVDSIENWRKAINLDRFILAGHSLGAFLACSYSIKYPERVRHVVCIDPWGFPEKPQESEMERRVPMWARAVGSLLKPFNLLAGLRAAGPLGPRLVRRFRPDFQNKFSIFEDDTIYNYIYHCNAQTPSGEIAFKQMQIPWGWAKNPMIKRIRALQSDIPMTFIYGSRSYMNSSMGQSTKYIRNNSQVDVHIVQGAGHHVYAEKPDEFHYIMLKLLKDSCDQSRQYCRFKWIPTSASLLEAAETRIFRYLKAKYEGRFVPISRNQSKLWTVMFHSRYSTRTPFVFVHGFGAGVGLWALNIDSACKQRPLYAFDLLGFGRSSRPTFPKNPAAVEDQFVYSIERWREELKLDKMILVGHSFGGYLVSSYALKYPDRVKKLVLVDPWGFPEKPSNFESRIPLIVRIIANIVLSTTGTMLAVLRAAGPYGNYFVF</sequence>
<dbReference type="InterPro" id="IPR029058">
    <property type="entry name" value="AB_hydrolase_fold"/>
</dbReference>
<dbReference type="InterPro" id="IPR000073">
    <property type="entry name" value="AB_hydrolase_1"/>
</dbReference>
<dbReference type="RefSeq" id="XP_002736163.1">
    <property type="nucleotide sequence ID" value="XM_002736117.1"/>
</dbReference>
<evidence type="ECO:0000313" key="5">
    <source>
        <dbReference type="RefSeq" id="XP_002736163.1"/>
    </source>
</evidence>
<dbReference type="PANTHER" id="PTHR42886">
    <property type="entry name" value="RE40534P-RELATED"/>
    <property type="match status" value="1"/>
</dbReference>